<evidence type="ECO:0000313" key="1">
    <source>
        <dbReference type="Proteomes" id="UP000887579"/>
    </source>
</evidence>
<evidence type="ECO:0000313" key="2">
    <source>
        <dbReference type="WBParaSite" id="ES5_v2.g22085.t1"/>
    </source>
</evidence>
<sequence length="200" mass="23334">MLKLFFEEGPMVDDSNLIQKNRELTEKLENKQAEIQALESRIVERFTEMHAEINNLRSRSAANLVEKEAEIRAVKREITTKYEDKLEEVESLMHEKTADYEEKLTAFEALSSEITAKFENLLSRVTEKLEDERTINVALKYENDILQEQAKLQAEKEEYEKNSQKTRRRGLQISQNVQDLLNSTIDLTYSPPLTPQPSNR</sequence>
<dbReference type="WBParaSite" id="ES5_v2.g22085.t1">
    <property type="protein sequence ID" value="ES5_v2.g22085.t1"/>
    <property type="gene ID" value="ES5_v2.g22085"/>
</dbReference>
<organism evidence="1 2">
    <name type="scientific">Panagrolaimus sp. ES5</name>
    <dbReference type="NCBI Taxonomy" id="591445"/>
    <lineage>
        <taxon>Eukaryota</taxon>
        <taxon>Metazoa</taxon>
        <taxon>Ecdysozoa</taxon>
        <taxon>Nematoda</taxon>
        <taxon>Chromadorea</taxon>
        <taxon>Rhabditida</taxon>
        <taxon>Tylenchina</taxon>
        <taxon>Panagrolaimomorpha</taxon>
        <taxon>Panagrolaimoidea</taxon>
        <taxon>Panagrolaimidae</taxon>
        <taxon>Panagrolaimus</taxon>
    </lineage>
</organism>
<proteinExistence type="predicted"/>
<dbReference type="Proteomes" id="UP000887579">
    <property type="component" value="Unplaced"/>
</dbReference>
<reference evidence="2" key="1">
    <citation type="submission" date="2022-11" db="UniProtKB">
        <authorList>
            <consortium name="WormBaseParasite"/>
        </authorList>
    </citation>
    <scope>IDENTIFICATION</scope>
</reference>
<name>A0AC34FXE3_9BILA</name>
<protein>
    <submittedName>
        <fullName evidence="2">Transforming acidic coiled-coil-containing protein C-terminal domain-containing protein</fullName>
    </submittedName>
</protein>
<accession>A0AC34FXE3</accession>